<proteinExistence type="predicted"/>
<dbReference type="AlphaFoldDB" id="A0A1I8AQJ1"/>
<name>A0A1I8AQJ1_9BILA</name>
<keyword evidence="1" id="KW-1185">Reference proteome</keyword>
<dbReference type="Proteomes" id="UP000095287">
    <property type="component" value="Unplaced"/>
</dbReference>
<reference evidence="2" key="1">
    <citation type="submission" date="2016-11" db="UniProtKB">
        <authorList>
            <consortium name="WormBaseParasite"/>
        </authorList>
    </citation>
    <scope>IDENTIFICATION</scope>
</reference>
<evidence type="ECO:0000313" key="1">
    <source>
        <dbReference type="Proteomes" id="UP000095287"/>
    </source>
</evidence>
<evidence type="ECO:0000313" key="2">
    <source>
        <dbReference type="WBParaSite" id="L893_g8136.t1"/>
    </source>
</evidence>
<organism evidence="1 2">
    <name type="scientific">Steinernema glaseri</name>
    <dbReference type="NCBI Taxonomy" id="37863"/>
    <lineage>
        <taxon>Eukaryota</taxon>
        <taxon>Metazoa</taxon>
        <taxon>Ecdysozoa</taxon>
        <taxon>Nematoda</taxon>
        <taxon>Chromadorea</taxon>
        <taxon>Rhabditida</taxon>
        <taxon>Tylenchina</taxon>
        <taxon>Panagrolaimomorpha</taxon>
        <taxon>Strongyloidoidea</taxon>
        <taxon>Steinernematidae</taxon>
        <taxon>Steinernema</taxon>
    </lineage>
</organism>
<accession>A0A1I8AQJ1</accession>
<protein>
    <submittedName>
        <fullName evidence="2">TIR domain-containing protein</fullName>
    </submittedName>
</protein>
<dbReference type="WBParaSite" id="L893_g8136.t1">
    <property type="protein sequence ID" value="L893_g8136.t1"/>
    <property type="gene ID" value="L893_g8136"/>
</dbReference>
<sequence length="341" mass="39608">MDGVPYAFCEAVCATLLENKFSELGELSGQYGDITRRWYPNMAYYVSAVEDGMEKLGYLRYFLSTQELRTIREIEDVPKKFITTVLINLRDGEEENVCREIVKRFPYSSCQFWLLSSSINEAWVDFACSLKRLDSVAITKKLDDNSISLFKKLVDGHKLFWLPMCEKACEGGMLDALKILLCQDQFAHLKIRNDREGPWKSTVVGDLLQFWSENGEKVRGKRLTLEKNCEGGVNQLEKFVLERAEINGRNVQTIQEVLTRCSKEECDFLDKYYRQHNYLFNTPSCVYKFEEGEGDDRQRLYISFDCKHGKNRTTERQYASHEGVDDFSLIRGTNSFHVFFG</sequence>